<keyword evidence="1" id="KW-0472">Membrane</keyword>
<evidence type="ECO:0000313" key="2">
    <source>
        <dbReference type="EMBL" id="KMZ89401.1"/>
    </source>
</evidence>
<organism evidence="2 3">
    <name type="scientific">Plasmodium vivax (strain Brazil I)</name>
    <dbReference type="NCBI Taxonomy" id="1033975"/>
    <lineage>
        <taxon>Eukaryota</taxon>
        <taxon>Sar</taxon>
        <taxon>Alveolata</taxon>
        <taxon>Apicomplexa</taxon>
        <taxon>Aconoidasida</taxon>
        <taxon>Haemosporida</taxon>
        <taxon>Plasmodiidae</taxon>
        <taxon>Plasmodium</taxon>
        <taxon>Plasmodium (Plasmodium)</taxon>
    </lineage>
</organism>
<dbReference type="OrthoDB" id="10335692at2759"/>
<keyword evidence="1" id="KW-1133">Transmembrane helix</keyword>
<protein>
    <submittedName>
        <fullName evidence="2">Uncharacterized protein</fullName>
    </submittedName>
</protein>
<feature type="transmembrane region" description="Helical" evidence="1">
    <location>
        <begin position="346"/>
        <end position="364"/>
    </location>
</feature>
<sequence>MKNEAFQKIFYFIIYTKHIVKFKQINVYETIIHQVDQEYRKEQTAEFCDRITFPYENNDQVKVLCRKFVTFLKNLKNNYKSDSNSQAHKKYSEYLNFWIRHQLELQSISQNEKSVLYNHLNDKFEQFNKDCKLQKKLNDINDNDFKSMNMLYKLYKNYNGSLSENNNDCNVFFKKLKVNYDKCLYRCYADENLINLYFFFQYKELNELIWLQYNIPFQHNEEMKKNYMMEILYQFIKYCRENKKNEKLSSFMSEFIVKYYKENYTEYEQIFADCKNGDKSKTYGQLYESCKEKYGEDLALIEKNADKYLEYQINYIKSLSALELWIFKAQSLFQDFDAISRISPTIMSTMVAIVVCVFFLYKVLKTII</sequence>
<keyword evidence="1" id="KW-0812">Transmembrane</keyword>
<accession>A0A0J9T300</accession>
<proteinExistence type="predicted"/>
<evidence type="ECO:0000313" key="3">
    <source>
        <dbReference type="Proteomes" id="UP000053327"/>
    </source>
</evidence>
<dbReference type="Proteomes" id="UP000053327">
    <property type="component" value="Unassembled WGS sequence"/>
</dbReference>
<dbReference type="AlphaFoldDB" id="A0A0J9T300"/>
<dbReference type="EMBL" id="KQ234712">
    <property type="protein sequence ID" value="KMZ89401.1"/>
    <property type="molecule type" value="Genomic_DNA"/>
</dbReference>
<gene>
    <name evidence="2" type="ORF">PVBG_05912</name>
</gene>
<name>A0A0J9T300_PLAV1</name>
<reference evidence="2 3" key="1">
    <citation type="submission" date="2011-08" db="EMBL/GenBank/DDBJ databases">
        <title>The Genome Sequence of Plasmodium vivax Brazil I.</title>
        <authorList>
            <consortium name="The Broad Institute Genome Sequencing Platform"/>
            <consortium name="The Broad Institute Genome Sequencing Center for Infectious Disease"/>
            <person name="Neafsey D."/>
            <person name="Carlton J."/>
            <person name="Barnwell J."/>
            <person name="Collins W."/>
            <person name="Escalante A."/>
            <person name="Mullikin J."/>
            <person name="Saul A."/>
            <person name="Guigo R."/>
            <person name="Camara F."/>
            <person name="Young S.K."/>
            <person name="Zeng Q."/>
            <person name="Gargeya S."/>
            <person name="Fitzgerald M."/>
            <person name="Haas B."/>
            <person name="Abouelleil A."/>
            <person name="Alvarado L."/>
            <person name="Arachchi H.M."/>
            <person name="Berlin A."/>
            <person name="Brown A."/>
            <person name="Chapman S.B."/>
            <person name="Chen Z."/>
            <person name="Dunbar C."/>
            <person name="Freedman E."/>
            <person name="Gearin G."/>
            <person name="Gellesch M."/>
            <person name="Goldberg J."/>
            <person name="Griggs A."/>
            <person name="Gujja S."/>
            <person name="Heiman D."/>
            <person name="Howarth C."/>
            <person name="Larson L."/>
            <person name="Lui A."/>
            <person name="MacDonald P.J.P."/>
            <person name="Montmayeur A."/>
            <person name="Murphy C."/>
            <person name="Neiman D."/>
            <person name="Pearson M."/>
            <person name="Priest M."/>
            <person name="Roberts A."/>
            <person name="Saif S."/>
            <person name="Shea T."/>
            <person name="Shenoy N."/>
            <person name="Sisk P."/>
            <person name="Stolte C."/>
            <person name="Sykes S."/>
            <person name="Wortman J."/>
            <person name="Nusbaum C."/>
            <person name="Birren B."/>
        </authorList>
    </citation>
    <scope>NUCLEOTIDE SEQUENCE [LARGE SCALE GENOMIC DNA]</scope>
    <source>
        <strain evidence="2 3">Brazil I</strain>
    </source>
</reference>
<evidence type="ECO:0000256" key="1">
    <source>
        <dbReference type="SAM" id="Phobius"/>
    </source>
</evidence>